<feature type="region of interest" description="Disordered" evidence="7">
    <location>
        <begin position="1"/>
        <end position="26"/>
    </location>
</feature>
<dbReference type="InterPro" id="IPR012826">
    <property type="entry name" value="FliN"/>
</dbReference>
<dbReference type="GO" id="GO:0003774">
    <property type="term" value="F:cytoskeletal motor activity"/>
    <property type="evidence" value="ECO:0007669"/>
    <property type="project" value="InterPro"/>
</dbReference>
<feature type="compositionally biased region" description="Basic and acidic residues" evidence="7">
    <location>
        <begin position="12"/>
        <end position="22"/>
    </location>
</feature>
<evidence type="ECO:0000259" key="8">
    <source>
        <dbReference type="Pfam" id="PF01052"/>
    </source>
</evidence>
<dbReference type="PANTHER" id="PTHR43484:SF1">
    <property type="entry name" value="FLAGELLAR MOTOR SWITCH PROTEIN FLIN"/>
    <property type="match status" value="1"/>
</dbReference>
<sequence length="126" mass="13210">MSHEMELPAFERPQRNGHDGHAANDLGRLSDVPVELAVEIGRTRMTVGETLELRPGSIVVLNRMAGEPVDLLVNGTPIAHGEVVVIDEEFGLRITDVIGGGAAGASTRDDAPEPAQEPAAEAPGTV</sequence>
<protein>
    <submittedName>
        <fullName evidence="9">Flagellar motor switch protein FliN/FliY</fullName>
    </submittedName>
</protein>
<feature type="compositionally biased region" description="Low complexity" evidence="7">
    <location>
        <begin position="113"/>
        <end position="126"/>
    </location>
</feature>
<dbReference type="InterPro" id="IPR001543">
    <property type="entry name" value="FliN-like_C"/>
</dbReference>
<keyword evidence="5" id="KW-0283">Flagellar rotation</keyword>
<accession>A0A840I800</accession>
<evidence type="ECO:0000256" key="6">
    <source>
        <dbReference type="ARBA" id="ARBA00023136"/>
    </source>
</evidence>
<keyword evidence="10" id="KW-1185">Reference proteome</keyword>
<dbReference type="NCBIfam" id="TIGR02480">
    <property type="entry name" value="fliN"/>
    <property type="match status" value="1"/>
</dbReference>
<comment type="caution">
    <text evidence="9">The sequence shown here is derived from an EMBL/GenBank/DDBJ whole genome shotgun (WGS) entry which is preliminary data.</text>
</comment>
<evidence type="ECO:0000256" key="1">
    <source>
        <dbReference type="ARBA" id="ARBA00004413"/>
    </source>
</evidence>
<feature type="region of interest" description="Disordered" evidence="7">
    <location>
        <begin position="101"/>
        <end position="126"/>
    </location>
</feature>
<dbReference type="GO" id="GO:0009425">
    <property type="term" value="C:bacterial-type flagellum basal body"/>
    <property type="evidence" value="ECO:0007669"/>
    <property type="project" value="InterPro"/>
</dbReference>
<evidence type="ECO:0000256" key="2">
    <source>
        <dbReference type="ARBA" id="ARBA00009226"/>
    </source>
</evidence>
<keyword evidence="6" id="KW-0472">Membrane</keyword>
<dbReference type="GO" id="GO:0005886">
    <property type="term" value="C:plasma membrane"/>
    <property type="evidence" value="ECO:0007669"/>
    <property type="project" value="UniProtKB-SubCell"/>
</dbReference>
<dbReference type="RefSeq" id="WP_183338780.1">
    <property type="nucleotide sequence ID" value="NZ_JACHNU010000001.1"/>
</dbReference>
<dbReference type="PANTHER" id="PTHR43484">
    <property type="match status" value="1"/>
</dbReference>
<evidence type="ECO:0000256" key="4">
    <source>
        <dbReference type="ARBA" id="ARBA00022500"/>
    </source>
</evidence>
<organism evidence="9 10">
    <name type="scientific">Conexibacter arvalis</name>
    <dbReference type="NCBI Taxonomy" id="912552"/>
    <lineage>
        <taxon>Bacteria</taxon>
        <taxon>Bacillati</taxon>
        <taxon>Actinomycetota</taxon>
        <taxon>Thermoleophilia</taxon>
        <taxon>Solirubrobacterales</taxon>
        <taxon>Conexibacteraceae</taxon>
        <taxon>Conexibacter</taxon>
    </lineage>
</organism>
<feature type="domain" description="Flagellar motor switch protein FliN-like C-terminal" evidence="8">
    <location>
        <begin position="28"/>
        <end position="98"/>
    </location>
</feature>
<evidence type="ECO:0000256" key="5">
    <source>
        <dbReference type="ARBA" id="ARBA00022779"/>
    </source>
</evidence>
<evidence type="ECO:0000313" key="10">
    <source>
        <dbReference type="Proteomes" id="UP000585272"/>
    </source>
</evidence>
<comment type="similarity">
    <text evidence="2">Belongs to the FliN/MopA/SpaO family.</text>
</comment>
<gene>
    <name evidence="9" type="ORF">BDZ31_000569</name>
</gene>
<dbReference type="GO" id="GO:0006935">
    <property type="term" value="P:chemotaxis"/>
    <property type="evidence" value="ECO:0007669"/>
    <property type="project" value="UniProtKB-KW"/>
</dbReference>
<name>A0A840I800_9ACTN</name>
<evidence type="ECO:0000313" key="9">
    <source>
        <dbReference type="EMBL" id="MBB4660996.1"/>
    </source>
</evidence>
<dbReference type="GO" id="GO:0071973">
    <property type="term" value="P:bacterial-type flagellum-dependent cell motility"/>
    <property type="evidence" value="ECO:0007669"/>
    <property type="project" value="InterPro"/>
</dbReference>
<dbReference type="Proteomes" id="UP000585272">
    <property type="component" value="Unassembled WGS sequence"/>
</dbReference>
<dbReference type="PRINTS" id="PR00956">
    <property type="entry name" value="FLGMOTORFLIN"/>
</dbReference>
<keyword evidence="9" id="KW-0969">Cilium</keyword>
<dbReference type="InterPro" id="IPR001172">
    <property type="entry name" value="FliN_T3SS_HrcQb"/>
</dbReference>
<dbReference type="SUPFAM" id="SSF101801">
    <property type="entry name" value="Surface presentation of antigens (SPOA)"/>
    <property type="match status" value="1"/>
</dbReference>
<keyword evidence="9" id="KW-0282">Flagellum</keyword>
<reference evidence="9 10" key="1">
    <citation type="submission" date="2020-08" db="EMBL/GenBank/DDBJ databases">
        <title>Genomic Encyclopedia of Archaeal and Bacterial Type Strains, Phase II (KMG-II): from individual species to whole genera.</title>
        <authorList>
            <person name="Goeker M."/>
        </authorList>
    </citation>
    <scope>NUCLEOTIDE SEQUENCE [LARGE SCALE GENOMIC DNA]</scope>
    <source>
        <strain evidence="9 10">DSM 23288</strain>
    </source>
</reference>
<dbReference type="InterPro" id="IPR036429">
    <property type="entry name" value="SpoA-like_sf"/>
</dbReference>
<keyword evidence="3" id="KW-1003">Cell membrane</keyword>
<dbReference type="Pfam" id="PF01052">
    <property type="entry name" value="FliMN_C"/>
    <property type="match status" value="1"/>
</dbReference>
<keyword evidence="9" id="KW-0966">Cell projection</keyword>
<dbReference type="AlphaFoldDB" id="A0A840I800"/>
<evidence type="ECO:0000256" key="3">
    <source>
        <dbReference type="ARBA" id="ARBA00022475"/>
    </source>
</evidence>
<comment type="subcellular location">
    <subcellularLocation>
        <location evidence="1">Cell membrane</location>
        <topology evidence="1">Peripheral membrane protein</topology>
        <orientation evidence="1">Cytoplasmic side</orientation>
    </subcellularLocation>
</comment>
<dbReference type="Gene3D" id="2.30.330.10">
    <property type="entry name" value="SpoA-like"/>
    <property type="match status" value="1"/>
</dbReference>
<evidence type="ECO:0000256" key="7">
    <source>
        <dbReference type="SAM" id="MobiDB-lite"/>
    </source>
</evidence>
<dbReference type="InterPro" id="IPR051469">
    <property type="entry name" value="FliN/MopA/SpaO"/>
</dbReference>
<dbReference type="EMBL" id="JACHNU010000001">
    <property type="protein sequence ID" value="MBB4660996.1"/>
    <property type="molecule type" value="Genomic_DNA"/>
</dbReference>
<proteinExistence type="inferred from homology"/>
<keyword evidence="4" id="KW-0145">Chemotaxis</keyword>